<protein>
    <submittedName>
        <fullName evidence="4">Type III-B CRISPR-associated protein Cas10/Cmr2</fullName>
    </submittedName>
</protein>
<dbReference type="Proteomes" id="UP000215459">
    <property type="component" value="Unassembled WGS sequence"/>
</dbReference>
<proteinExistence type="predicted"/>
<dbReference type="InterPro" id="IPR038242">
    <property type="entry name" value="Cmr2_N"/>
</dbReference>
<evidence type="ECO:0000313" key="4">
    <source>
        <dbReference type="EMBL" id="OYD06592.1"/>
    </source>
</evidence>
<dbReference type="PROSITE" id="PS50887">
    <property type="entry name" value="GGDEF"/>
    <property type="match status" value="1"/>
</dbReference>
<dbReference type="OrthoDB" id="9758700at2"/>
<evidence type="ECO:0000256" key="2">
    <source>
        <dbReference type="ARBA" id="ARBA00023118"/>
    </source>
</evidence>
<dbReference type="InterPro" id="IPR013407">
    <property type="entry name" value="CRISPR-assoc_prot_Cmr2"/>
</dbReference>
<reference evidence="4 5" key="1">
    <citation type="submission" date="2017-07" db="EMBL/GenBank/DDBJ databases">
        <title>The genome sequence of Paludifilum halophilum highlights mechanisms for microbial adaptation to high salt environemnts.</title>
        <authorList>
            <person name="Belbahri L."/>
        </authorList>
    </citation>
    <scope>NUCLEOTIDE SEQUENCE [LARGE SCALE GENOMIC DNA]</scope>
    <source>
        <strain evidence="4 5">DSM 102817</strain>
    </source>
</reference>
<dbReference type="InterPro" id="IPR054767">
    <property type="entry name" value="Cas10-Cmr2_palm2"/>
</dbReference>
<dbReference type="GO" id="GO:0051607">
    <property type="term" value="P:defense response to virus"/>
    <property type="evidence" value="ECO:0007669"/>
    <property type="project" value="UniProtKB-KW"/>
</dbReference>
<evidence type="ECO:0000256" key="1">
    <source>
        <dbReference type="ARBA" id="ARBA00022741"/>
    </source>
</evidence>
<dbReference type="Pfam" id="PF22335">
    <property type="entry name" value="Cas10-Cmr2_palm2"/>
    <property type="match status" value="1"/>
</dbReference>
<evidence type="ECO:0000313" key="5">
    <source>
        <dbReference type="Proteomes" id="UP000215459"/>
    </source>
</evidence>
<dbReference type="AlphaFoldDB" id="A0A235B2W9"/>
<keyword evidence="5" id="KW-1185">Reference proteome</keyword>
<dbReference type="EMBL" id="NOWF01000011">
    <property type="protein sequence ID" value="OYD06592.1"/>
    <property type="molecule type" value="Genomic_DNA"/>
</dbReference>
<dbReference type="Gene3D" id="3.30.70.270">
    <property type="match status" value="1"/>
</dbReference>
<dbReference type="InterPro" id="IPR043128">
    <property type="entry name" value="Rev_trsase/Diguanyl_cyclase"/>
</dbReference>
<dbReference type="RefSeq" id="WP_094265606.1">
    <property type="nucleotide sequence ID" value="NZ_NOWF01000011.1"/>
</dbReference>
<dbReference type="InterPro" id="IPR024615">
    <property type="entry name" value="CRISPR-assoc_Cmr2_N"/>
</dbReference>
<accession>A0A235B2W9</accession>
<organism evidence="4 5">
    <name type="scientific">Paludifilum halophilum</name>
    <dbReference type="NCBI Taxonomy" id="1642702"/>
    <lineage>
        <taxon>Bacteria</taxon>
        <taxon>Bacillati</taxon>
        <taxon>Bacillota</taxon>
        <taxon>Bacilli</taxon>
        <taxon>Bacillales</taxon>
        <taxon>Thermoactinomycetaceae</taxon>
        <taxon>Paludifilum</taxon>
    </lineage>
</organism>
<keyword evidence="2" id="KW-0051">Antiviral defense</keyword>
<dbReference type="Pfam" id="PF12469">
    <property type="entry name" value="Cmr2_N"/>
    <property type="match status" value="1"/>
</dbReference>
<dbReference type="InterPro" id="IPR000160">
    <property type="entry name" value="GGDEF_dom"/>
</dbReference>
<dbReference type="NCBIfam" id="TIGR02577">
    <property type="entry name" value="cas_TM1794_Cmr2"/>
    <property type="match status" value="1"/>
</dbReference>
<comment type="caution">
    <text evidence="4">The sequence shown here is derived from an EMBL/GenBank/DDBJ whole genome shotgun (WGS) entry which is preliminary data.</text>
</comment>
<gene>
    <name evidence="4" type="primary">cas10</name>
    <name evidence="4" type="ORF">CHM34_15990</name>
</gene>
<keyword evidence="1" id="KW-0547">Nucleotide-binding</keyword>
<dbReference type="GO" id="GO:0000166">
    <property type="term" value="F:nucleotide binding"/>
    <property type="evidence" value="ECO:0007669"/>
    <property type="project" value="UniProtKB-KW"/>
</dbReference>
<dbReference type="Gene3D" id="3.30.70.2220">
    <property type="entry name" value="CRISPR-Cas system, Cmr2 subunit, D1 domain, cysteine cluster"/>
    <property type="match status" value="1"/>
</dbReference>
<name>A0A235B2W9_9BACL</name>
<evidence type="ECO:0000259" key="3">
    <source>
        <dbReference type="PROSITE" id="PS50887"/>
    </source>
</evidence>
<feature type="domain" description="GGDEF" evidence="3">
    <location>
        <begin position="359"/>
        <end position="487"/>
    </location>
</feature>
<sequence length="625" mass="71169">MKTLHMSIGPVQSFVSQARRTRDLWAGSFLLSFLTGHAMVQILKEGGGIIFPRVHDPEGGLPSAISDDLLQKIWEVQDAESDSSEGPFVGSLPNRFQAKIPEHLPPDRIVGAVRRAWDQVAQAVKEKAFPRGLPPAAEEIWKRQVRNFWEVTWAMGEEPDLLNRRKYWRSHIPPEEPGDKCTLTGNLQELSGMIRAHERKEQDAFWEMVRRKGQLSPFDLQENERLSAIALIKRLYPQVAKRALGWELPNQARNFPSTAYLAAMPWMLSRGKTRPKQASRMTQAARRAGIMDSEHPAFQPKEVDPGFYKLEGSVFFSSNLVRDHFWKEPGKKEADEKDQEELKKALSQLTDEGKEPPSPFYALLLMDGDRMGELLKRGAEKVSEALGRFTQTVSKTVGDKQGYTVYAGGDDVLALLPLKQGLPAAVQLQKQYREAFSAVDVSGEISAGLVYAHYKAPLQSVLKSAHQLLDDVAKNECGRDSLAIRVWKGGGPVWTWACPWEKVLRGSGTPETHLEWAADQMRNQQAYSSSFFYHLRTRIEPLEPMGRKEEDESFYPEMIQRLMVAEYMRGDREIPREQAEEQMEALLPISLEYWRDEQKRIQQRRFQTEGVLIARFLATEGREEP</sequence>